<organism evidence="3 4">
    <name type="scientific">Massilia genomosp. 1</name>
    <dbReference type="NCBI Taxonomy" id="2609280"/>
    <lineage>
        <taxon>Bacteria</taxon>
        <taxon>Pseudomonadati</taxon>
        <taxon>Pseudomonadota</taxon>
        <taxon>Betaproteobacteria</taxon>
        <taxon>Burkholderiales</taxon>
        <taxon>Oxalobacteraceae</taxon>
        <taxon>Telluria group</taxon>
        <taxon>Massilia</taxon>
    </lineage>
</organism>
<feature type="transmembrane region" description="Helical" evidence="1">
    <location>
        <begin position="6"/>
        <end position="29"/>
    </location>
</feature>
<gene>
    <name evidence="3" type="ORF">F1735_28270</name>
</gene>
<keyword evidence="1" id="KW-1133">Transmembrane helix</keyword>
<evidence type="ECO:0000256" key="1">
    <source>
        <dbReference type="SAM" id="Phobius"/>
    </source>
</evidence>
<dbReference type="Pfam" id="PF14331">
    <property type="entry name" value="IcmF-related_N"/>
    <property type="match status" value="1"/>
</dbReference>
<protein>
    <recommendedName>
        <fullName evidence="2">Type VI secretion system component TssM1 N-terminal domain-containing protein</fullName>
    </recommendedName>
</protein>
<sequence length="1289" mass="141965">MSLPLWTWLALALLLVALILALITAAVLWRKTRRIKTPPPPPAPALGALQKDVFAAAMAALYPRDADLRYDKPCVLVCGPSEPGHGDLLRGAGLEPVVVGSGKECGWWRGSEGVAFALPAAAWEGQGSAWTDFLRLLERHRGRRALDAIVWQIPLDALENDRAGGEQMYRKLVDIQDRLGLRLPVYVVIGCCESVDGFGRWAARLPEAARAQALGWSNPNALGTPWRTAAGEQGVARLVNRLRLLVSAVSTRRDLGADAASIFVMPDQLGALLGRLPSALQEAMRENTVMTPFDLRGFYLSGRTRVRHNADAQADPFGPAAAPAQDSAPVFCRELFAQRIFGEFGLAQVVQRRLDAEKRSQLVVLGGACTLAAIWLICLVPSYFATQEQLSDIARPLGGIYTALRTQNDTLDKRDDIAMKELLTEMDKVQDWHTATYAMPASWHPYLGGLRFKVDWALKTYYEKVLFKNIRLALNGRAKELMQSSHVATREQGTLAANPEGVAEFGALRKFVDAAVVFEDQRSKFRDVTAVQNGRWRQVAELLDYLFDMKLNAASQATVQRFDRLLQASSYDASENDDAKDDSLLRAKLDEVHEDFLDGAFERNRLFDLQRELVAGVKQLNDDPAGEQLRLASLQRTIGDLRTLLGRTDAAWMVNGQLGNNEAYLKVEGKIRKSGILGVRADELHAKTLARQKEFHDEVVNQGNALRLLDFNEGKHLQVNADLGALEQAIGKLLAHRFAQGVSSAARPGPDTRGPLTWNTEQINAAQVLLADLQAYEAKELIEAPPSFQIALRKLARLQAGAMIDHHLALSVIETPGEMRLRALNFDDAQKWMTPLLAGMRQLEIKPAAQHWQSVMDTQAMALLTELKGAVDDRGLYLPDPGTVGNWDGTPAGAAAAFGLRGDDGAIREYLDAQLRVVAELASASNGARAWLAKKELMAGSQAQAMLSEWRRIDDELAKHAAKVPTGSLARLEKWFTEDLGKLDIVDCAERLPPIGHAQPDFFQHRMSKVAKLFGLRCYALEVPQARRSYGLIAAHFNRHLWNRYPFSAARAAAPADPAQVRRMLQLLDANMKTAGTLLKRRTDPASAAALAFIDRLAAVQPILAAMLTEDPAGGFAALDLWTQFRVNREHEKGGDQIIAWTIKINDSATTIDARTALSWRMADKIAMDLRWAKDSDLFPAGASTGNPTITWSYDTPWALLHLLREHAAPQSELPEREAQPPNVLRFKVATLDKKSDNVGKEANIYARLEVAVHGKTERLSVPAFPTDAAPVLVEPAARMAANENGETR</sequence>
<evidence type="ECO:0000259" key="2">
    <source>
        <dbReference type="Pfam" id="PF14331"/>
    </source>
</evidence>
<proteinExistence type="predicted"/>
<dbReference type="InterPro" id="IPR025743">
    <property type="entry name" value="TssM1_N"/>
</dbReference>
<dbReference type="InterPro" id="IPR053156">
    <property type="entry name" value="T6SS_TssM-like"/>
</dbReference>
<reference evidence="3 4" key="1">
    <citation type="submission" date="2019-10" db="EMBL/GenBank/DDBJ databases">
        <title>Taxonomy of Antarctic Massilia spp.: description of Massilia rubra sp. nov., Massilia aquatica sp. nov., Massilia mucilaginosa sp. nov., Massilia frigida sp. nov. isolated from streams, lakes and regoliths.</title>
        <authorList>
            <person name="Holochova P."/>
            <person name="Sedlacek I."/>
            <person name="Kralova S."/>
            <person name="Maslanova I."/>
            <person name="Busse H.-J."/>
            <person name="Stankova E."/>
            <person name="Vrbovska V."/>
            <person name="Kovarovic V."/>
            <person name="Bartak M."/>
            <person name="Svec P."/>
            <person name="Pantucek R."/>
        </authorList>
    </citation>
    <scope>NUCLEOTIDE SEQUENCE [LARGE SCALE GENOMIC DNA]</scope>
    <source>
        <strain evidence="3 4">CCM 8694</strain>
    </source>
</reference>
<dbReference type="PANTHER" id="PTHR36153">
    <property type="entry name" value="INNER MEMBRANE PROTEIN-RELATED"/>
    <property type="match status" value="1"/>
</dbReference>
<evidence type="ECO:0000313" key="4">
    <source>
        <dbReference type="Proteomes" id="UP000610594"/>
    </source>
</evidence>
<comment type="caution">
    <text evidence="3">The sequence shown here is derived from an EMBL/GenBank/DDBJ whole genome shotgun (WGS) entry which is preliminary data.</text>
</comment>
<keyword evidence="1" id="KW-0472">Membrane</keyword>
<keyword evidence="1" id="KW-0812">Transmembrane</keyword>
<accession>A0ABX0N2N7</accession>
<dbReference type="RefSeq" id="WP_167240047.1">
    <property type="nucleotide sequence ID" value="NZ_WHJF01000115.1"/>
</dbReference>
<feature type="transmembrane region" description="Helical" evidence="1">
    <location>
        <begin position="362"/>
        <end position="384"/>
    </location>
</feature>
<evidence type="ECO:0000313" key="3">
    <source>
        <dbReference type="EMBL" id="NHZ66142.1"/>
    </source>
</evidence>
<dbReference type="Proteomes" id="UP000610594">
    <property type="component" value="Unassembled WGS sequence"/>
</dbReference>
<dbReference type="PANTHER" id="PTHR36153:SF1">
    <property type="entry name" value="TYPE VI SECRETION SYSTEM COMPONENT TSSM1"/>
    <property type="match status" value="1"/>
</dbReference>
<keyword evidence="4" id="KW-1185">Reference proteome</keyword>
<feature type="domain" description="Type VI secretion system component TssM1 N-terminal" evidence="2">
    <location>
        <begin position="126"/>
        <end position="365"/>
    </location>
</feature>
<dbReference type="EMBL" id="WHJF01000115">
    <property type="protein sequence ID" value="NHZ66142.1"/>
    <property type="molecule type" value="Genomic_DNA"/>
</dbReference>
<name>A0ABX0N2N7_9BURK</name>